<dbReference type="EMBL" id="DSLA01000109">
    <property type="protein sequence ID" value="HEH35863.1"/>
    <property type="molecule type" value="Genomic_DNA"/>
</dbReference>
<keyword evidence="1" id="KW-1133">Transmembrane helix</keyword>
<evidence type="ECO:0000313" key="2">
    <source>
        <dbReference type="EMBL" id="HEH35863.1"/>
    </source>
</evidence>
<sequence length="605" mass="67077">MKKISILLALLLAILAAPATALDYERKPDVEIMSISYLDPLKGITSPINSVHIGRGEKILVITLYNPAVREKVEYSNPYESMFFKSREEMLFTAYNVEIELIGCDEVKVKSGKIKLPALPSMQPTALQFPVEAISGEEVELKLRIRYEIIESLREISMFPSMQYPVENSTSIVYNTTTMQPTSVTNTTRFHVEIPLEKYELSYTAKEKEIPLKLFVEEKDVKIEVKEVNAEKLIAGGKGTLKVKFSNVGKKTAKNAYAVIEMPKAQAQVQAPAAQIPATAMSMFLPSMQTSMSAQMPSHSQPSYFLGDLEPGEIVTAEFYTSIEVLKGGLYPVKLKIVYSDEYGNLKESDPVSFGIEVASKPEIKVISVESNVYVNSRGEVSVVMVSDVDLEEASARIVVNSPLSALSSECYIGNVRAGEEFKAVFRLRASSEAKDVKYPAEVYVKFKVNDDFAETDAIRIGIDVKPEIEFEVIGIPEIYAGEEKILTFAVKNLGHSEARDATARIIVVSPFSSADDTAFIGNLKPGEVANASFKISVDRDATPKLYALNLEVKYRAENGEWVISKPTKAVILVKEPKLNYLVFLMAAIALILGLAYYVKKRRSR</sequence>
<dbReference type="PANTHER" id="PTHR35902:SF3">
    <property type="entry name" value="NPCBM-ASSOCIATED, NEW3 DOMAIN OF ALPHA-GALACTOSIDASE"/>
    <property type="match status" value="1"/>
</dbReference>
<feature type="transmembrane region" description="Helical" evidence="1">
    <location>
        <begin position="579"/>
        <end position="599"/>
    </location>
</feature>
<dbReference type="PANTHER" id="PTHR35902">
    <property type="entry name" value="S-LAYER DOMAIN-LIKE PROTEIN-RELATED"/>
    <property type="match status" value="1"/>
</dbReference>
<keyword evidence="1" id="KW-0812">Transmembrane</keyword>
<comment type="caution">
    <text evidence="2">The sequence shown here is derived from an EMBL/GenBank/DDBJ whole genome shotgun (WGS) entry which is preliminary data.</text>
</comment>
<name>A0A7J2TJV4_ARCFL</name>
<evidence type="ECO:0000256" key="1">
    <source>
        <dbReference type="SAM" id="Phobius"/>
    </source>
</evidence>
<protein>
    <submittedName>
        <fullName evidence="2">S-layer protein</fullName>
    </submittedName>
</protein>
<gene>
    <name evidence="2" type="ORF">ENP88_06980</name>
</gene>
<reference evidence="2" key="1">
    <citation type="journal article" date="2020" name="mSystems">
        <title>Genome- and Community-Level Interaction Insights into Carbon Utilization and Element Cycling Functions of Hydrothermarchaeota in Hydrothermal Sediment.</title>
        <authorList>
            <person name="Zhou Z."/>
            <person name="Liu Y."/>
            <person name="Xu W."/>
            <person name="Pan J."/>
            <person name="Luo Z.H."/>
            <person name="Li M."/>
        </authorList>
    </citation>
    <scope>NUCLEOTIDE SEQUENCE [LARGE SCALE GENOMIC DNA]</scope>
    <source>
        <strain evidence="2">SpSt-26</strain>
    </source>
</reference>
<proteinExistence type="predicted"/>
<accession>A0A7J2TJV4</accession>
<keyword evidence="1" id="KW-0472">Membrane</keyword>
<dbReference type="AlphaFoldDB" id="A0A7J2TJV4"/>
<organism evidence="2">
    <name type="scientific">Archaeoglobus fulgidus</name>
    <dbReference type="NCBI Taxonomy" id="2234"/>
    <lineage>
        <taxon>Archaea</taxon>
        <taxon>Methanobacteriati</taxon>
        <taxon>Methanobacteriota</taxon>
        <taxon>Archaeoglobi</taxon>
        <taxon>Archaeoglobales</taxon>
        <taxon>Archaeoglobaceae</taxon>
        <taxon>Archaeoglobus</taxon>
    </lineage>
</organism>